<dbReference type="Pfam" id="PF10974">
    <property type="entry name" value="DUF2804"/>
    <property type="match status" value="1"/>
</dbReference>
<dbReference type="PANTHER" id="PTHR35868:SF3">
    <property type="entry name" value="DUF2804 DOMAIN-CONTAINING PROTEIN"/>
    <property type="match status" value="1"/>
</dbReference>
<accession>A0ABM9EX93</accession>
<sequence length="344" mass="39399">MQRKMETPQKLLNDRGELNDKGYATNLLHEYCREDIHAHSYRIKEWDYYLVANDEFGVALTAADNSYMGLLSVSFMDFKNTRYRTTSIIKPFTFGKLQLPSSSKVGDVVYRDKRIHIEFLHKGTARRLKCSMKNFDKGKDFLCDIKLSDEPKDSMVIATPFAEDPKAFYYNQKINCLRANGVVTIDGQEYHFNPATSFGILDWGRGVWTYKNTWYWGSASGVANGKAFGFNIGYGFGDTSAASENMLFYDGRAHKLAEVTFHIPKKEGGKFDYMTQWNFSASDGRFEMNFNPILDRSDFTSIGIIASDQHQVFGRYSGKAVLDNGSVIEVRDFLGFAERVYNRW</sequence>
<proteinExistence type="predicted"/>
<reference evidence="1" key="1">
    <citation type="submission" date="2022-04" db="EMBL/GenBank/DDBJ databases">
        <authorList>
            <person name="Criscuolo A."/>
        </authorList>
    </citation>
    <scope>NUCLEOTIDE SEQUENCE</scope>
    <source>
        <strain evidence="1">CIP111895</strain>
    </source>
</reference>
<name>A0ABM9EX93_9BACI</name>
<evidence type="ECO:0000313" key="2">
    <source>
        <dbReference type="Proteomes" id="UP000838308"/>
    </source>
</evidence>
<dbReference type="RefSeq" id="WP_248737549.1">
    <property type="nucleotide sequence ID" value="NZ_CALBWS010000044.1"/>
</dbReference>
<gene>
    <name evidence="1" type="ORF">BACCIP111895_04519</name>
</gene>
<comment type="caution">
    <text evidence="1">The sequence shown here is derived from an EMBL/GenBank/DDBJ whole genome shotgun (WGS) entry which is preliminary data.</text>
</comment>
<dbReference type="PANTHER" id="PTHR35868">
    <property type="entry name" value="DUF2804 DOMAIN-CONTAINING PROTEIN-RELATED"/>
    <property type="match status" value="1"/>
</dbReference>
<evidence type="ECO:0000313" key="1">
    <source>
        <dbReference type="EMBL" id="CAH2717327.1"/>
    </source>
</evidence>
<dbReference type="InterPro" id="IPR021243">
    <property type="entry name" value="DUF2804"/>
</dbReference>
<dbReference type="Proteomes" id="UP000838308">
    <property type="component" value="Unassembled WGS sequence"/>
</dbReference>
<organism evidence="1 2">
    <name type="scientific">Neobacillus rhizosphaerae</name>
    <dbReference type="NCBI Taxonomy" id="2880965"/>
    <lineage>
        <taxon>Bacteria</taxon>
        <taxon>Bacillati</taxon>
        <taxon>Bacillota</taxon>
        <taxon>Bacilli</taxon>
        <taxon>Bacillales</taxon>
        <taxon>Bacillaceae</taxon>
        <taxon>Neobacillus</taxon>
    </lineage>
</organism>
<dbReference type="EMBL" id="CALBWS010000044">
    <property type="protein sequence ID" value="CAH2717327.1"/>
    <property type="molecule type" value="Genomic_DNA"/>
</dbReference>
<evidence type="ECO:0008006" key="3">
    <source>
        <dbReference type="Google" id="ProtNLM"/>
    </source>
</evidence>
<keyword evidence="2" id="KW-1185">Reference proteome</keyword>
<protein>
    <recommendedName>
        <fullName evidence="3">DUF2804 domain-containing protein</fullName>
    </recommendedName>
</protein>